<dbReference type="GO" id="GO:0008237">
    <property type="term" value="F:metallopeptidase activity"/>
    <property type="evidence" value="ECO:0007669"/>
    <property type="project" value="UniProtKB-KW"/>
</dbReference>
<comment type="caution">
    <text evidence="2">The sequence shown here is derived from an EMBL/GenBank/DDBJ whole genome shotgun (WGS) entry which is preliminary data.</text>
</comment>
<dbReference type="Pfam" id="PF13367">
    <property type="entry name" value="PrsW-protease"/>
    <property type="match status" value="1"/>
</dbReference>
<feature type="transmembrane region" description="Helical" evidence="1">
    <location>
        <begin position="12"/>
        <end position="30"/>
    </location>
</feature>
<keyword evidence="2" id="KW-0378">Hydrolase</keyword>
<feature type="transmembrane region" description="Helical" evidence="1">
    <location>
        <begin position="220"/>
        <end position="239"/>
    </location>
</feature>
<feature type="transmembrane region" description="Helical" evidence="1">
    <location>
        <begin position="125"/>
        <end position="142"/>
    </location>
</feature>
<feature type="transmembrane region" description="Helical" evidence="1">
    <location>
        <begin position="189"/>
        <end position="213"/>
    </location>
</feature>
<evidence type="ECO:0000256" key="1">
    <source>
        <dbReference type="SAM" id="Phobius"/>
    </source>
</evidence>
<gene>
    <name evidence="2" type="ORF">H9867_07605</name>
</gene>
<dbReference type="AlphaFoldDB" id="A0A9D1UQC6"/>
<accession>A0A9D1UQC6</accession>
<keyword evidence="1" id="KW-0472">Membrane</keyword>
<sequence length="338" mass="36004">MNQPLFFRPTSALWWLYCAAVAIAAVYVTVKAAPSLAATTVAVGAVLPLILITGALFAFLALVLDPFGARRPWLLVLAVLGGATIPAAVSLKGNEYISGVVIQMMGTEMGSAWESAFAGPITEEWSKGLTILLIMLIAGHVVARPIHGLVIGAFVGLGFQVIENVLYAANGALGDANSDLNGAWTTTVIRAVVGVSSHWVLSAMVGVAVVLLLRRRVAAGIGLFVLAWALHFMWNAPLLGDPVGIFLKVVVILAVFAVVVGRVWRSEREFLRGRFEGFGGDATPAPAPVVPDGAARGAFLSGKERRAFLKQERKEHGRSAVKASKKQWRELYRQLQGS</sequence>
<dbReference type="Proteomes" id="UP000824189">
    <property type="component" value="Unassembled WGS sequence"/>
</dbReference>
<keyword evidence="1" id="KW-1133">Transmembrane helix</keyword>
<dbReference type="PANTHER" id="PTHR36844:SF1">
    <property type="entry name" value="PROTEASE PRSW"/>
    <property type="match status" value="1"/>
</dbReference>
<keyword evidence="2" id="KW-0645">Protease</keyword>
<feature type="transmembrane region" description="Helical" evidence="1">
    <location>
        <begin position="149"/>
        <end position="169"/>
    </location>
</feature>
<dbReference type="EMBL" id="DXFZ01000091">
    <property type="protein sequence ID" value="HIW96329.1"/>
    <property type="molecule type" value="Genomic_DNA"/>
</dbReference>
<proteinExistence type="predicted"/>
<name>A0A9D1UQC6_9CORY</name>
<keyword evidence="2" id="KW-0482">Metalloprotease</keyword>
<organism evidence="2 3">
    <name type="scientific">Candidatus Corynebacterium gallistercoris</name>
    <dbReference type="NCBI Taxonomy" id="2838530"/>
    <lineage>
        <taxon>Bacteria</taxon>
        <taxon>Bacillati</taxon>
        <taxon>Actinomycetota</taxon>
        <taxon>Actinomycetes</taxon>
        <taxon>Mycobacteriales</taxon>
        <taxon>Corynebacteriaceae</taxon>
        <taxon>Corynebacterium</taxon>
    </lineage>
</organism>
<feature type="transmembrane region" description="Helical" evidence="1">
    <location>
        <begin position="245"/>
        <end position="264"/>
    </location>
</feature>
<reference evidence="2" key="1">
    <citation type="journal article" date="2021" name="PeerJ">
        <title>Extensive microbial diversity within the chicken gut microbiome revealed by metagenomics and culture.</title>
        <authorList>
            <person name="Gilroy R."/>
            <person name="Ravi A."/>
            <person name="Getino M."/>
            <person name="Pursley I."/>
            <person name="Horton D.L."/>
            <person name="Alikhan N.F."/>
            <person name="Baker D."/>
            <person name="Gharbi K."/>
            <person name="Hall N."/>
            <person name="Watson M."/>
            <person name="Adriaenssens E.M."/>
            <person name="Foster-Nyarko E."/>
            <person name="Jarju S."/>
            <person name="Secka A."/>
            <person name="Antonio M."/>
            <person name="Oren A."/>
            <person name="Chaudhuri R.R."/>
            <person name="La Ragione R."/>
            <person name="Hildebrand F."/>
            <person name="Pallen M.J."/>
        </authorList>
    </citation>
    <scope>NUCLEOTIDE SEQUENCE</scope>
    <source>
        <strain evidence="2">4376</strain>
    </source>
</reference>
<keyword evidence="1" id="KW-0812">Transmembrane</keyword>
<dbReference type="InterPro" id="IPR026898">
    <property type="entry name" value="PrsW"/>
</dbReference>
<evidence type="ECO:0000313" key="2">
    <source>
        <dbReference type="EMBL" id="HIW96329.1"/>
    </source>
</evidence>
<protein>
    <submittedName>
        <fullName evidence="2">PrsW family intramembrane metalloprotease</fullName>
    </submittedName>
</protein>
<feature type="transmembrane region" description="Helical" evidence="1">
    <location>
        <begin position="73"/>
        <end position="91"/>
    </location>
</feature>
<dbReference type="PANTHER" id="PTHR36844">
    <property type="entry name" value="PROTEASE PRSW"/>
    <property type="match status" value="1"/>
</dbReference>
<evidence type="ECO:0000313" key="3">
    <source>
        <dbReference type="Proteomes" id="UP000824189"/>
    </source>
</evidence>
<reference evidence="2" key="2">
    <citation type="submission" date="2021-04" db="EMBL/GenBank/DDBJ databases">
        <authorList>
            <person name="Gilroy R."/>
        </authorList>
    </citation>
    <scope>NUCLEOTIDE SEQUENCE</scope>
    <source>
        <strain evidence="2">4376</strain>
    </source>
</reference>
<feature type="transmembrane region" description="Helical" evidence="1">
    <location>
        <begin position="36"/>
        <end position="61"/>
    </location>
</feature>